<keyword evidence="5" id="KW-0408">Iron</keyword>
<dbReference type="InterPro" id="IPR051684">
    <property type="entry name" value="Electron_Trans/Redox"/>
</dbReference>
<dbReference type="Pfam" id="PF13746">
    <property type="entry name" value="Fer4_18"/>
    <property type="match status" value="1"/>
</dbReference>
<feature type="transmembrane region" description="Helical" evidence="7">
    <location>
        <begin position="74"/>
        <end position="103"/>
    </location>
</feature>
<dbReference type="PANTHER" id="PTHR30176:SF3">
    <property type="entry name" value="FERREDOXIN-TYPE PROTEIN NAPH"/>
    <property type="match status" value="1"/>
</dbReference>
<proteinExistence type="predicted"/>
<dbReference type="RefSeq" id="WP_103922098.1">
    <property type="nucleotide sequence ID" value="NZ_FMSV02000553.1"/>
</dbReference>
<dbReference type="Pfam" id="PF12801">
    <property type="entry name" value="Fer4_5"/>
    <property type="match status" value="1"/>
</dbReference>
<keyword evidence="1" id="KW-0813">Transport</keyword>
<dbReference type="SUPFAM" id="SSF54862">
    <property type="entry name" value="4Fe-4S ferredoxins"/>
    <property type="match status" value="1"/>
</dbReference>
<dbReference type="OrthoDB" id="9811700at2"/>
<reference evidence="9 10" key="1">
    <citation type="submission" date="2016-10" db="EMBL/GenBank/DDBJ databases">
        <authorList>
            <person name="de Groot N.N."/>
        </authorList>
    </citation>
    <scope>NUCLEOTIDE SEQUENCE [LARGE SCALE GENOMIC DNA]</scope>
    <source>
        <strain evidence="9">MBHS1</strain>
    </source>
</reference>
<evidence type="ECO:0000259" key="8">
    <source>
        <dbReference type="PROSITE" id="PS51379"/>
    </source>
</evidence>
<dbReference type="NCBIfam" id="TIGR02745">
    <property type="entry name" value="ccoG_rdxA_fixG"/>
    <property type="match status" value="1"/>
</dbReference>
<dbReference type="AlphaFoldDB" id="A0A1H6FES7"/>
<feature type="transmembrane region" description="Helical" evidence="7">
    <location>
        <begin position="160"/>
        <end position="177"/>
    </location>
</feature>
<dbReference type="InterPro" id="IPR013783">
    <property type="entry name" value="Ig-like_fold"/>
</dbReference>
<sequence>MPEPSKKEIKIPVESVKTGMYAEHQKLYPRQSKGLFTNLKALSGIILLGLYYILPWINWDERQIVLFDLPARKFYIFGLTFWPQDAIYLAFLLIVAGLALFFFTTLAGRLWCGFACPQTIWTDVYIWMERLVEGSRQQQMKLDKAPMSPRKFRIKATKQFLWVTFGLFTGFTFVGYFTPVRELTDAVFTLSTSPTETFWIFFYGFATYGNAGWMREQVCIYMCPYARFQSAMFDKNTLIVAYDEKRGENRGRRNKKADYKAQDLGDCVDCGLCVQVCPVGIDIRDGNQYQCISCSLCIDACNEVMEKMAYPKNLVSYTTEHSLEGKKTKIFRPRILIYGTLLLTLFIGMGYSISQRDKVGLDVIRDRNMLYRETNDGWVENVYVLKVMNMTENAQTYKFSAQGIEGLKLEMPEPEVKVKSGIVTEVIVRLQADPDILTERSSKVYFKIQSVEHPDITVEEQARFLGPLNI</sequence>
<feature type="transmembrane region" description="Helical" evidence="7">
    <location>
        <begin position="335"/>
        <end position="353"/>
    </location>
</feature>
<evidence type="ECO:0000256" key="6">
    <source>
        <dbReference type="ARBA" id="ARBA00023014"/>
    </source>
</evidence>
<dbReference type="Proteomes" id="UP000236724">
    <property type="component" value="Unassembled WGS sequence"/>
</dbReference>
<dbReference type="EMBL" id="FMSV02000553">
    <property type="protein sequence ID" value="SEH08572.1"/>
    <property type="molecule type" value="Genomic_DNA"/>
</dbReference>
<dbReference type="InterPro" id="IPR009051">
    <property type="entry name" value="Helical_ferredxn"/>
</dbReference>
<accession>A0A1H6FES7</accession>
<evidence type="ECO:0000256" key="5">
    <source>
        <dbReference type="ARBA" id="ARBA00023004"/>
    </source>
</evidence>
<keyword evidence="3" id="KW-0479">Metal-binding</keyword>
<dbReference type="PROSITE" id="PS00198">
    <property type="entry name" value="4FE4S_FER_1"/>
    <property type="match status" value="1"/>
</dbReference>
<dbReference type="PROSITE" id="PS51379">
    <property type="entry name" value="4FE4S_FER_2"/>
    <property type="match status" value="1"/>
</dbReference>
<dbReference type="GO" id="GO:0051539">
    <property type="term" value="F:4 iron, 4 sulfur cluster binding"/>
    <property type="evidence" value="ECO:0007669"/>
    <property type="project" value="UniProtKB-KW"/>
</dbReference>
<keyword evidence="6" id="KW-0411">Iron-sulfur</keyword>
<evidence type="ECO:0000313" key="9">
    <source>
        <dbReference type="EMBL" id="SEH08572.1"/>
    </source>
</evidence>
<evidence type="ECO:0000256" key="3">
    <source>
        <dbReference type="ARBA" id="ARBA00022723"/>
    </source>
</evidence>
<gene>
    <name evidence="9" type="ORF">MBHS_04464</name>
</gene>
<dbReference type="GO" id="GO:0005886">
    <property type="term" value="C:plasma membrane"/>
    <property type="evidence" value="ECO:0007669"/>
    <property type="project" value="TreeGrafter"/>
</dbReference>
<dbReference type="GO" id="GO:0046872">
    <property type="term" value="F:metal ion binding"/>
    <property type="evidence" value="ECO:0007669"/>
    <property type="project" value="UniProtKB-KW"/>
</dbReference>
<keyword evidence="7" id="KW-0472">Membrane</keyword>
<dbReference type="InterPro" id="IPR017900">
    <property type="entry name" value="4Fe4S_Fe_S_CS"/>
</dbReference>
<evidence type="ECO:0000313" key="10">
    <source>
        <dbReference type="Proteomes" id="UP000236724"/>
    </source>
</evidence>
<keyword evidence="4" id="KW-0249">Electron transport</keyword>
<dbReference type="Gene3D" id="2.60.40.10">
    <property type="entry name" value="Immunoglobulins"/>
    <property type="match status" value="1"/>
</dbReference>
<evidence type="ECO:0000256" key="4">
    <source>
        <dbReference type="ARBA" id="ARBA00022982"/>
    </source>
</evidence>
<keyword evidence="2" id="KW-0004">4Fe-4S</keyword>
<dbReference type="Gene3D" id="1.10.1060.10">
    <property type="entry name" value="Alpha-helical ferredoxin"/>
    <property type="match status" value="1"/>
</dbReference>
<evidence type="ECO:0000256" key="2">
    <source>
        <dbReference type="ARBA" id="ARBA00022485"/>
    </source>
</evidence>
<evidence type="ECO:0000256" key="7">
    <source>
        <dbReference type="SAM" id="Phobius"/>
    </source>
</evidence>
<organism evidence="9 10">
    <name type="scientific">Candidatus Venteria ishoeyi</name>
    <dbReference type="NCBI Taxonomy" id="1899563"/>
    <lineage>
        <taxon>Bacteria</taxon>
        <taxon>Pseudomonadati</taxon>
        <taxon>Pseudomonadota</taxon>
        <taxon>Gammaproteobacteria</taxon>
        <taxon>Thiotrichales</taxon>
        <taxon>Thiotrichaceae</taxon>
        <taxon>Venteria</taxon>
    </lineage>
</organism>
<protein>
    <submittedName>
        <fullName evidence="9">Quinol dehydrogenase membrane component</fullName>
    </submittedName>
</protein>
<keyword evidence="7" id="KW-0812">Transmembrane</keyword>
<keyword evidence="7" id="KW-1133">Transmembrane helix</keyword>
<dbReference type="InterPro" id="IPR014116">
    <property type="entry name" value="Cyt_c_oxidase_cbb3_FixG"/>
</dbReference>
<feature type="transmembrane region" description="Helical" evidence="7">
    <location>
        <begin position="35"/>
        <end position="54"/>
    </location>
</feature>
<keyword evidence="10" id="KW-1185">Reference proteome</keyword>
<name>A0A1H6FES7_9GAMM</name>
<evidence type="ECO:0000256" key="1">
    <source>
        <dbReference type="ARBA" id="ARBA00022448"/>
    </source>
</evidence>
<feature type="transmembrane region" description="Helical" evidence="7">
    <location>
        <begin position="197"/>
        <end position="214"/>
    </location>
</feature>
<feature type="domain" description="4Fe-4S ferredoxin-type" evidence="8">
    <location>
        <begin position="258"/>
        <end position="286"/>
    </location>
</feature>
<dbReference type="InterPro" id="IPR032879">
    <property type="entry name" value="FixG_C"/>
</dbReference>
<dbReference type="PANTHER" id="PTHR30176">
    <property type="entry name" value="FERREDOXIN-TYPE PROTEIN NAPH"/>
    <property type="match status" value="1"/>
</dbReference>
<dbReference type="Pfam" id="PF11614">
    <property type="entry name" value="FixG_C"/>
    <property type="match status" value="1"/>
</dbReference>
<dbReference type="InterPro" id="IPR017896">
    <property type="entry name" value="4Fe4S_Fe-S-bd"/>
</dbReference>